<keyword evidence="1" id="KW-1133">Transmembrane helix</keyword>
<evidence type="ECO:0000313" key="3">
    <source>
        <dbReference type="Proteomes" id="UP001396898"/>
    </source>
</evidence>
<feature type="transmembrane region" description="Helical" evidence="1">
    <location>
        <begin position="44"/>
        <end position="67"/>
    </location>
</feature>
<gene>
    <name evidence="2" type="ORF">PG991_012354</name>
</gene>
<dbReference type="Proteomes" id="UP001396898">
    <property type="component" value="Unassembled WGS sequence"/>
</dbReference>
<comment type="caution">
    <text evidence="2">The sequence shown here is derived from an EMBL/GenBank/DDBJ whole genome shotgun (WGS) entry which is preliminary data.</text>
</comment>
<reference evidence="2 3" key="1">
    <citation type="submission" date="2023-01" db="EMBL/GenBank/DDBJ databases">
        <title>Analysis of 21 Apiospora genomes using comparative genomics revels a genus with tremendous synthesis potential of carbohydrate active enzymes and secondary metabolites.</title>
        <authorList>
            <person name="Sorensen T."/>
        </authorList>
    </citation>
    <scope>NUCLEOTIDE SEQUENCE [LARGE SCALE GENOMIC DNA]</scope>
    <source>
        <strain evidence="2 3">CBS 20057</strain>
    </source>
</reference>
<dbReference type="EMBL" id="JAQQWI010000017">
    <property type="protein sequence ID" value="KAK8006057.1"/>
    <property type="molecule type" value="Genomic_DNA"/>
</dbReference>
<feature type="transmembrane region" description="Helical" evidence="1">
    <location>
        <begin position="88"/>
        <end position="108"/>
    </location>
</feature>
<feature type="transmembrane region" description="Helical" evidence="1">
    <location>
        <begin position="9"/>
        <end position="32"/>
    </location>
</feature>
<keyword evidence="3" id="KW-1185">Reference proteome</keyword>
<sequence>MSAIMRTSFLGASIAMMVITTLVTGIRTAIMVQKGVWFHWDDLWLALGYVLFMLVAGAYAVNAELFFRVQDAVEGRSPMYAAMNEDLFRVHGVVLFTSPGLWFTLWSVKFSLLAL</sequence>
<keyword evidence="1" id="KW-0812">Transmembrane</keyword>
<proteinExistence type="predicted"/>
<name>A0ABR1R9Z3_9PEZI</name>
<accession>A0ABR1R9Z3</accession>
<organism evidence="2 3">
    <name type="scientific">Apiospora marii</name>
    <dbReference type="NCBI Taxonomy" id="335849"/>
    <lineage>
        <taxon>Eukaryota</taxon>
        <taxon>Fungi</taxon>
        <taxon>Dikarya</taxon>
        <taxon>Ascomycota</taxon>
        <taxon>Pezizomycotina</taxon>
        <taxon>Sordariomycetes</taxon>
        <taxon>Xylariomycetidae</taxon>
        <taxon>Amphisphaeriales</taxon>
        <taxon>Apiosporaceae</taxon>
        <taxon>Apiospora</taxon>
    </lineage>
</organism>
<evidence type="ECO:0000256" key="1">
    <source>
        <dbReference type="SAM" id="Phobius"/>
    </source>
</evidence>
<evidence type="ECO:0000313" key="2">
    <source>
        <dbReference type="EMBL" id="KAK8006057.1"/>
    </source>
</evidence>
<protein>
    <submittedName>
        <fullName evidence="2">Uncharacterized protein</fullName>
    </submittedName>
</protein>
<keyword evidence="1" id="KW-0472">Membrane</keyword>